<sequence length="320" mass="36754">MIISIIVPIYGVEPYIKKCLISIMSQSLTSGVECILVNDCTKDESINIAQKLIDEHRGNIKFRIINREENGGLSAARNTGILEAKGDYLYFLDSDDYITPDCIKVLAETAQKFPKAQIVQAGAEATTKGFEYLSLKSTKLKEYTEDKRYIKREMLMAHYPPTAWNKLIKRDWLLKHNLFFKEGLLHEDDYWNFFAAKHVTAYAICKQDTYLYNIRPGSITQAPNERNIKSRLISAFDFMNNIDDFCKKEQLAVIYKLLIADFRKISLSNSMAYLPLFYSLSSMCGIVGKIAICLDLHLPKCILNTRLMQLFNDKIIPRLL</sequence>
<evidence type="ECO:0000256" key="1">
    <source>
        <dbReference type="ARBA" id="ARBA00022676"/>
    </source>
</evidence>
<dbReference type="CDD" id="cd00761">
    <property type="entry name" value="Glyco_tranf_GTA_type"/>
    <property type="match status" value="1"/>
</dbReference>
<name>A0AAW5U247_9BACT</name>
<dbReference type="RefSeq" id="WP_264960388.1">
    <property type="nucleotide sequence ID" value="NZ_JAPDUQ010000005.1"/>
</dbReference>
<evidence type="ECO:0000256" key="2">
    <source>
        <dbReference type="ARBA" id="ARBA00022679"/>
    </source>
</evidence>
<protein>
    <submittedName>
        <fullName evidence="4">Glycosyltransferase</fullName>
    </submittedName>
</protein>
<keyword evidence="1" id="KW-0328">Glycosyltransferase</keyword>
<dbReference type="SUPFAM" id="SSF53448">
    <property type="entry name" value="Nucleotide-diphospho-sugar transferases"/>
    <property type="match status" value="1"/>
</dbReference>
<evidence type="ECO:0000313" key="5">
    <source>
        <dbReference type="Proteomes" id="UP001209074"/>
    </source>
</evidence>
<dbReference type="Pfam" id="PF00535">
    <property type="entry name" value="Glycos_transf_2"/>
    <property type="match status" value="1"/>
</dbReference>
<evidence type="ECO:0000313" key="4">
    <source>
        <dbReference type="EMBL" id="MCW4094692.1"/>
    </source>
</evidence>
<dbReference type="Proteomes" id="UP001209074">
    <property type="component" value="Unassembled WGS sequence"/>
</dbReference>
<proteinExistence type="predicted"/>
<dbReference type="PANTHER" id="PTHR22916">
    <property type="entry name" value="GLYCOSYLTRANSFERASE"/>
    <property type="match status" value="1"/>
</dbReference>
<dbReference type="GO" id="GO:0016758">
    <property type="term" value="F:hexosyltransferase activity"/>
    <property type="evidence" value="ECO:0007669"/>
    <property type="project" value="UniProtKB-ARBA"/>
</dbReference>
<comment type="caution">
    <text evidence="4">The sequence shown here is derived from an EMBL/GenBank/DDBJ whole genome shotgun (WGS) entry which is preliminary data.</text>
</comment>
<reference evidence="4" key="1">
    <citation type="submission" date="2022-11" db="EMBL/GenBank/DDBJ databases">
        <title>Genomic repertoires linked with pathogenic potency of arthritogenic Prevotella copri isolated from the gut of rheumatoid arthritis patients.</title>
        <authorList>
            <person name="Nii T."/>
            <person name="Maeda Y."/>
            <person name="Motooka D."/>
            <person name="Naito M."/>
            <person name="Matsumoto Y."/>
            <person name="Ogawa T."/>
            <person name="Oguro-Igashira E."/>
            <person name="Kishikawa T."/>
            <person name="Yamashita M."/>
            <person name="Koizumi S."/>
            <person name="Kurakawa T."/>
            <person name="Okumura R."/>
            <person name="Kayama H."/>
            <person name="Murakami M."/>
            <person name="Sakaguchi T."/>
            <person name="Das B."/>
            <person name="Nakamura S."/>
            <person name="Okada Y."/>
            <person name="Kumanogoh A."/>
            <person name="Takeda K."/>
        </authorList>
    </citation>
    <scope>NUCLEOTIDE SEQUENCE</scope>
    <source>
        <strain evidence="4">N016-13</strain>
    </source>
</reference>
<gene>
    <name evidence="4" type="ORF">ONT05_14275</name>
</gene>
<dbReference type="InterPro" id="IPR029044">
    <property type="entry name" value="Nucleotide-diphossugar_trans"/>
</dbReference>
<keyword evidence="2" id="KW-0808">Transferase</keyword>
<accession>A0AAW5U247</accession>
<feature type="domain" description="Glycosyltransferase 2-like" evidence="3">
    <location>
        <begin position="4"/>
        <end position="146"/>
    </location>
</feature>
<dbReference type="Gene3D" id="3.90.550.10">
    <property type="entry name" value="Spore Coat Polysaccharide Biosynthesis Protein SpsA, Chain A"/>
    <property type="match status" value="1"/>
</dbReference>
<dbReference type="EMBL" id="JAPDUS010000037">
    <property type="protein sequence ID" value="MCW4094692.1"/>
    <property type="molecule type" value="Genomic_DNA"/>
</dbReference>
<organism evidence="4 5">
    <name type="scientific">Segatella copri</name>
    <dbReference type="NCBI Taxonomy" id="165179"/>
    <lineage>
        <taxon>Bacteria</taxon>
        <taxon>Pseudomonadati</taxon>
        <taxon>Bacteroidota</taxon>
        <taxon>Bacteroidia</taxon>
        <taxon>Bacteroidales</taxon>
        <taxon>Prevotellaceae</taxon>
        <taxon>Segatella</taxon>
    </lineage>
</organism>
<dbReference type="AlphaFoldDB" id="A0AAW5U247"/>
<dbReference type="InterPro" id="IPR001173">
    <property type="entry name" value="Glyco_trans_2-like"/>
</dbReference>
<evidence type="ECO:0000259" key="3">
    <source>
        <dbReference type="Pfam" id="PF00535"/>
    </source>
</evidence>
<dbReference type="PANTHER" id="PTHR22916:SF51">
    <property type="entry name" value="GLYCOSYLTRANSFERASE EPSH-RELATED"/>
    <property type="match status" value="1"/>
</dbReference>